<accession>A0A1B1A2Y5</accession>
<dbReference type="STRING" id="1265309.K529_008935"/>
<sequence length="475" mass="51585">MDLKLYSFRGAPQPKRRAGGALAPKALLLGCALVVACGPADTPPSRASASLAMDLPPIRTFPTRAASPPQRSNSDMTRDFLDLSFRLEGGTEMPVFTRFETPVTVAITGKAPATLRPDLEALLSRLRDEAGLRINLRPASDVPASITIEAVSRDRIQRLLPHAACFVVPNVSSIEEYRRTRRQPQTDWKNLRSRERLAIFVPNDVNPQELRDCLHEELAQALGPLNDLYRLPDSVFNDDNVHAVLTGFDMLMLRATYDPALKTGMRRADVAARLPAILARLNPAGQHRRSAPLPATPRAWIAAVETALGGFANRAQRVRAANTAAQIAREQGWQDHRRAFGHFLIGRSLQATAPEQAEAHFRTALNYLGSGPDTAPHRALNQSRLAAYALRAGNTARAEQLIDAAYAAAQTSQNAAQMATLLSLKAHIAESRGDKRTAAALRSESAGWALYGNGADALPTLPLREVAAADPSARR</sequence>
<name>A0A1B1A2Y5_9RHOB</name>
<proteinExistence type="predicted"/>
<gene>
    <name evidence="1" type="ORF">K529_008935</name>
</gene>
<dbReference type="InterPro" id="IPR021323">
    <property type="entry name" value="DUF2927"/>
</dbReference>
<evidence type="ECO:0000313" key="2">
    <source>
        <dbReference type="Proteomes" id="UP000013243"/>
    </source>
</evidence>
<dbReference type="Pfam" id="PF11150">
    <property type="entry name" value="DUF2927"/>
    <property type="match status" value="1"/>
</dbReference>
<dbReference type="KEGG" id="rmb:K529_008935"/>
<dbReference type="Proteomes" id="UP000013243">
    <property type="component" value="Chromosome"/>
</dbReference>
<dbReference type="EMBL" id="CP015230">
    <property type="protein sequence ID" value="ANP40886.1"/>
    <property type="molecule type" value="Genomic_DNA"/>
</dbReference>
<reference evidence="1 2" key="1">
    <citation type="journal article" date="2016" name="ISME J.">
        <title>Global occurrence and heterogeneity of the Roseobacter-clade species Ruegeria mobilis.</title>
        <authorList>
            <person name="Sonnenschein E."/>
            <person name="Gram L."/>
        </authorList>
    </citation>
    <scope>NUCLEOTIDE SEQUENCE [LARGE SCALE GENOMIC DNA]</scope>
    <source>
        <strain evidence="1 2">F1926</strain>
    </source>
</reference>
<organism evidence="1 2">
    <name type="scientific">Tritonibacter mobilis F1926</name>
    <dbReference type="NCBI Taxonomy" id="1265309"/>
    <lineage>
        <taxon>Bacteria</taxon>
        <taxon>Pseudomonadati</taxon>
        <taxon>Pseudomonadota</taxon>
        <taxon>Alphaproteobacteria</taxon>
        <taxon>Rhodobacterales</taxon>
        <taxon>Paracoccaceae</taxon>
        <taxon>Tritonibacter</taxon>
    </lineage>
</organism>
<dbReference type="RefSeq" id="WP_052699533.1">
    <property type="nucleotide sequence ID" value="NZ_CP015230.1"/>
</dbReference>
<dbReference type="OrthoDB" id="7823193at2"/>
<protein>
    <submittedName>
        <fullName evidence="1">ATP-dependent transcriptional regulator</fullName>
    </submittedName>
</protein>
<dbReference type="GeneID" id="28249953"/>
<dbReference type="AlphaFoldDB" id="A0A1B1A2Y5"/>
<evidence type="ECO:0000313" key="1">
    <source>
        <dbReference type="EMBL" id="ANP40886.1"/>
    </source>
</evidence>